<dbReference type="InterPro" id="IPR013974">
    <property type="entry name" value="SAF"/>
</dbReference>
<dbReference type="KEGG" id="mant:BHD05_15205"/>
<dbReference type="EMBL" id="CP017146">
    <property type="protein sequence ID" value="QHO70794.1"/>
    <property type="molecule type" value="Genomic_DNA"/>
</dbReference>
<dbReference type="RefSeq" id="WP_161887185.1">
    <property type="nucleotide sequence ID" value="NZ_CP017146.1"/>
</dbReference>
<organism evidence="2 3">
    <name type="scientific">Marisediminicola antarctica</name>
    <dbReference type="NCBI Taxonomy" id="674079"/>
    <lineage>
        <taxon>Bacteria</taxon>
        <taxon>Bacillati</taxon>
        <taxon>Actinomycetota</taxon>
        <taxon>Actinomycetes</taxon>
        <taxon>Micrococcales</taxon>
        <taxon>Microbacteriaceae</taxon>
        <taxon>Marisediminicola</taxon>
    </lineage>
</organism>
<sequence>MKRSSPAAPPERAPRSFWFDPRFGIGLVLVVASVAGVVWLVSAADRTVDVWAARSALSPGDSVTGDDLVLRSVRLGDAADLYLGTGLLGDSGLVVTRAVAAGELVPASAVGAPEGVQLASVVVTVRGELPRSVESGSVVDLWSAQQTDDRGFGPPAVLVGSATVVRVLEADGLIVGSAAVAVEMLVPRSKIAAVLEAIANSDAMSLVPVSLPVGG</sequence>
<accession>A0A7L5ANA4</accession>
<dbReference type="Proteomes" id="UP000464507">
    <property type="component" value="Chromosome"/>
</dbReference>
<proteinExistence type="predicted"/>
<dbReference type="SMART" id="SM00858">
    <property type="entry name" value="SAF"/>
    <property type="match status" value="1"/>
</dbReference>
<protein>
    <recommendedName>
        <fullName evidence="1">SAF domain-containing protein</fullName>
    </recommendedName>
</protein>
<dbReference type="AlphaFoldDB" id="A0A7L5ANA4"/>
<reference evidence="2 3" key="1">
    <citation type="submission" date="2016-09" db="EMBL/GenBank/DDBJ databases">
        <title>Complete genome sequence of microbes from the polar regions.</title>
        <authorList>
            <person name="Liao L."/>
            <person name="Chen B."/>
        </authorList>
    </citation>
    <scope>NUCLEOTIDE SEQUENCE [LARGE SCALE GENOMIC DNA]</scope>
    <source>
        <strain evidence="2 3">ZS314</strain>
    </source>
</reference>
<dbReference type="OrthoDB" id="5083100at2"/>
<gene>
    <name evidence="2" type="ORF">BHD05_15205</name>
</gene>
<feature type="domain" description="SAF" evidence="1">
    <location>
        <begin position="48"/>
        <end position="111"/>
    </location>
</feature>
<name>A0A7L5ANA4_9MICO</name>
<evidence type="ECO:0000259" key="1">
    <source>
        <dbReference type="SMART" id="SM00858"/>
    </source>
</evidence>
<keyword evidence="3" id="KW-1185">Reference proteome</keyword>
<evidence type="ECO:0000313" key="3">
    <source>
        <dbReference type="Proteomes" id="UP000464507"/>
    </source>
</evidence>
<evidence type="ECO:0000313" key="2">
    <source>
        <dbReference type="EMBL" id="QHO70794.1"/>
    </source>
</evidence>